<dbReference type="Proteomes" id="UP000799291">
    <property type="component" value="Unassembled WGS sequence"/>
</dbReference>
<gene>
    <name evidence="1" type="ORF">K458DRAFT_381438</name>
</gene>
<sequence>MRYSMYMKGMSLKLRDKIFAVLGLAHKKYQSAFPVKYSLTPEEIFTELAVHLIQDESSLAVLKYATGQTEDPDSSLLSSWVPRWDVKVAYDRLPSRFSSSELDMLRLVWLSFTLFSDEETVKLPMKNL</sequence>
<dbReference type="OrthoDB" id="3557394at2759"/>
<dbReference type="EMBL" id="MU005569">
    <property type="protein sequence ID" value="KAF2691589.1"/>
    <property type="molecule type" value="Genomic_DNA"/>
</dbReference>
<evidence type="ECO:0000313" key="1">
    <source>
        <dbReference type="EMBL" id="KAF2691589.1"/>
    </source>
</evidence>
<keyword evidence="2" id="KW-1185">Reference proteome</keyword>
<accession>A0A6G1JN63</accession>
<proteinExistence type="predicted"/>
<protein>
    <submittedName>
        <fullName evidence="1">Uncharacterized protein</fullName>
    </submittedName>
</protein>
<organism evidence="1 2">
    <name type="scientific">Lentithecium fluviatile CBS 122367</name>
    <dbReference type="NCBI Taxonomy" id="1168545"/>
    <lineage>
        <taxon>Eukaryota</taxon>
        <taxon>Fungi</taxon>
        <taxon>Dikarya</taxon>
        <taxon>Ascomycota</taxon>
        <taxon>Pezizomycotina</taxon>
        <taxon>Dothideomycetes</taxon>
        <taxon>Pleosporomycetidae</taxon>
        <taxon>Pleosporales</taxon>
        <taxon>Massarineae</taxon>
        <taxon>Lentitheciaceae</taxon>
        <taxon>Lentithecium</taxon>
    </lineage>
</organism>
<dbReference type="AlphaFoldDB" id="A0A6G1JN63"/>
<evidence type="ECO:0000313" key="2">
    <source>
        <dbReference type="Proteomes" id="UP000799291"/>
    </source>
</evidence>
<name>A0A6G1JN63_9PLEO</name>
<reference evidence="1" key="1">
    <citation type="journal article" date="2020" name="Stud. Mycol.">
        <title>101 Dothideomycetes genomes: a test case for predicting lifestyles and emergence of pathogens.</title>
        <authorList>
            <person name="Haridas S."/>
            <person name="Albert R."/>
            <person name="Binder M."/>
            <person name="Bloem J."/>
            <person name="Labutti K."/>
            <person name="Salamov A."/>
            <person name="Andreopoulos B."/>
            <person name="Baker S."/>
            <person name="Barry K."/>
            <person name="Bills G."/>
            <person name="Bluhm B."/>
            <person name="Cannon C."/>
            <person name="Castanera R."/>
            <person name="Culley D."/>
            <person name="Daum C."/>
            <person name="Ezra D."/>
            <person name="Gonzalez J."/>
            <person name="Henrissat B."/>
            <person name="Kuo A."/>
            <person name="Liang C."/>
            <person name="Lipzen A."/>
            <person name="Lutzoni F."/>
            <person name="Magnuson J."/>
            <person name="Mondo S."/>
            <person name="Nolan M."/>
            <person name="Ohm R."/>
            <person name="Pangilinan J."/>
            <person name="Park H.-J."/>
            <person name="Ramirez L."/>
            <person name="Alfaro M."/>
            <person name="Sun H."/>
            <person name="Tritt A."/>
            <person name="Yoshinaga Y."/>
            <person name="Zwiers L.-H."/>
            <person name="Turgeon B."/>
            <person name="Goodwin S."/>
            <person name="Spatafora J."/>
            <person name="Crous P."/>
            <person name="Grigoriev I."/>
        </authorList>
    </citation>
    <scope>NUCLEOTIDE SEQUENCE</scope>
    <source>
        <strain evidence="1">CBS 122367</strain>
    </source>
</reference>